<dbReference type="EMBL" id="LT629704">
    <property type="protein sequence ID" value="SDN26581.1"/>
    <property type="molecule type" value="Genomic_DNA"/>
</dbReference>
<dbReference type="OrthoDB" id="528778at2"/>
<evidence type="ECO:0000313" key="4">
    <source>
        <dbReference type="Proteomes" id="UP000182470"/>
    </source>
</evidence>
<name>A0A1H0A0B0_9PSED</name>
<dbReference type="PANTHER" id="PTHR43796:SF2">
    <property type="entry name" value="CARBOXYNORSPERMIDINE SYNTHASE"/>
    <property type="match status" value="1"/>
</dbReference>
<reference evidence="3 4" key="2">
    <citation type="submission" date="2016-10" db="EMBL/GenBank/DDBJ databases">
        <authorList>
            <person name="de Groot N.N."/>
        </authorList>
    </citation>
    <scope>NUCLEOTIDE SEQUENCE [LARGE SCALE GENOMIC DNA]</scope>
    <source>
        <strain evidence="3 4">BS2772</strain>
    </source>
</reference>
<dbReference type="PANTHER" id="PTHR43796">
    <property type="entry name" value="CARBOXYNORSPERMIDINE SYNTHASE"/>
    <property type="match status" value="1"/>
</dbReference>
<proteinExistence type="predicted"/>
<dbReference type="InterPro" id="IPR005097">
    <property type="entry name" value="Sacchrp_dh_NADP-bd"/>
</dbReference>
<dbReference type="Gene3D" id="3.40.50.720">
    <property type="entry name" value="NAD(P)-binding Rossmann-like Domain"/>
    <property type="match status" value="1"/>
</dbReference>
<dbReference type="Pfam" id="PF03435">
    <property type="entry name" value="Sacchrp_dh_NADP"/>
    <property type="match status" value="1"/>
</dbReference>
<keyword evidence="5" id="KW-1185">Reference proteome</keyword>
<dbReference type="Proteomes" id="UP000748067">
    <property type="component" value="Unassembled WGS sequence"/>
</dbReference>
<dbReference type="SUPFAM" id="SSF51735">
    <property type="entry name" value="NAD(P)-binding Rossmann-fold domains"/>
    <property type="match status" value="1"/>
</dbReference>
<dbReference type="InterPro" id="IPR036291">
    <property type="entry name" value="NAD(P)-bd_dom_sf"/>
</dbReference>
<feature type="domain" description="Saccharopine dehydrogenase NADP binding" evidence="1">
    <location>
        <begin position="3"/>
        <end position="126"/>
    </location>
</feature>
<sequence length="369" mass="39521">MRVIVIGGLGNFGLRICRRLSSEPDIEVIAASRRSHSGLHTLSDGQQVATLPLDIRAADFEQRLAGAKPDLVIHCAGPFQGQDYRVAKAACAAGAHYLDLADGRAFVAEFAANVDAEAKAAGVLAISGASSVPGLSSAVVDQLAQSFTRIDSIQTVIAPGQQAVRGVATIQAVFGYAGLGFERWNGGAWTRQFGWQNLRRFHFESIGKRWGAACDVPDLALFPERYPGVRDVAFHAALELPVQHVALWFAAALRRLGVPLPISRYAAQLDAFSSRFLDRFGSPTGAMQVRVQGLRSNGQPGALTWHLSAPGGDGPEIPCMAALLIALKLAKKQLPQTGAFACLGFLQLDEFTAEFERWGFTTAIIEDTP</sequence>
<accession>A0A1H0A0B0</accession>
<dbReference type="AlphaFoldDB" id="A0A1H0A0B0"/>
<dbReference type="Proteomes" id="UP000182470">
    <property type="component" value="Chromosome I"/>
</dbReference>
<evidence type="ECO:0000313" key="3">
    <source>
        <dbReference type="EMBL" id="SDN26581.1"/>
    </source>
</evidence>
<gene>
    <name evidence="2" type="ORF">PSAN_39520</name>
    <name evidence="3" type="ORF">SAMN04490179_3398</name>
</gene>
<evidence type="ECO:0000313" key="2">
    <source>
        <dbReference type="EMBL" id="KAF2407024.1"/>
    </source>
</evidence>
<dbReference type="EMBL" id="JXDI01000002">
    <property type="protein sequence ID" value="KAF2407024.1"/>
    <property type="molecule type" value="Genomic_DNA"/>
</dbReference>
<protein>
    <submittedName>
        <fullName evidence="2 3">Saccharopine dehydrogenase</fullName>
    </submittedName>
</protein>
<reference evidence="2 5" key="1">
    <citation type="submission" date="2015-01" db="EMBL/GenBank/DDBJ databases">
        <title>Genome Sequence of Pseudomonas antarctica CMS 35.</title>
        <authorList>
            <person name="Voget S."/>
            <person name="Chow J."/>
            <person name="Daniel R."/>
            <person name="Streit W."/>
        </authorList>
    </citation>
    <scope>NUCLEOTIDE SEQUENCE [LARGE SCALE GENOMIC DNA]</scope>
    <source>
        <strain evidence="2 5">CMS 35</strain>
    </source>
</reference>
<organism evidence="3 4">
    <name type="scientific">Pseudomonas antarctica</name>
    <dbReference type="NCBI Taxonomy" id="219572"/>
    <lineage>
        <taxon>Bacteria</taxon>
        <taxon>Pseudomonadati</taxon>
        <taxon>Pseudomonadota</taxon>
        <taxon>Gammaproteobacteria</taxon>
        <taxon>Pseudomonadales</taxon>
        <taxon>Pseudomonadaceae</taxon>
        <taxon>Pseudomonas</taxon>
    </lineage>
</organism>
<dbReference type="RefSeq" id="WP_083358119.1">
    <property type="nucleotide sequence ID" value="NZ_JXDI01000002.1"/>
</dbReference>
<evidence type="ECO:0000313" key="5">
    <source>
        <dbReference type="Proteomes" id="UP000748067"/>
    </source>
</evidence>
<evidence type="ECO:0000259" key="1">
    <source>
        <dbReference type="Pfam" id="PF03435"/>
    </source>
</evidence>